<dbReference type="CDD" id="cd00085">
    <property type="entry name" value="HNHc"/>
    <property type="match status" value="1"/>
</dbReference>
<organism evidence="3">
    <name type="scientific">viral metagenome</name>
    <dbReference type="NCBI Taxonomy" id="1070528"/>
    <lineage>
        <taxon>unclassified sequences</taxon>
        <taxon>metagenomes</taxon>
        <taxon>organismal metagenomes</taxon>
    </lineage>
</organism>
<feature type="region of interest" description="Disordered" evidence="1">
    <location>
        <begin position="132"/>
        <end position="157"/>
    </location>
</feature>
<dbReference type="Pfam" id="PF01844">
    <property type="entry name" value="HNH"/>
    <property type="match status" value="1"/>
</dbReference>
<reference evidence="3" key="1">
    <citation type="journal article" date="2020" name="Nature">
        <title>Giant virus diversity and host interactions through global metagenomics.</title>
        <authorList>
            <person name="Schulz F."/>
            <person name="Roux S."/>
            <person name="Paez-Espino D."/>
            <person name="Jungbluth S."/>
            <person name="Walsh D.A."/>
            <person name="Denef V.J."/>
            <person name="McMahon K.D."/>
            <person name="Konstantinidis K.T."/>
            <person name="Eloe-Fadrosh E.A."/>
            <person name="Kyrpides N.C."/>
            <person name="Woyke T."/>
        </authorList>
    </citation>
    <scope>NUCLEOTIDE SEQUENCE</scope>
    <source>
        <strain evidence="3">GVMAG-M-3300025699-48</strain>
    </source>
</reference>
<evidence type="ECO:0000259" key="2">
    <source>
        <dbReference type="Pfam" id="PF01844"/>
    </source>
</evidence>
<dbReference type="InterPro" id="IPR003615">
    <property type="entry name" value="HNH_nuc"/>
</dbReference>
<accession>A0A6C0J3T1</accession>
<evidence type="ECO:0000313" key="3">
    <source>
        <dbReference type="EMBL" id="QHT99286.1"/>
    </source>
</evidence>
<feature type="domain" description="HNH" evidence="2">
    <location>
        <begin position="101"/>
        <end position="130"/>
    </location>
</feature>
<dbReference type="EMBL" id="MN740306">
    <property type="protein sequence ID" value="QHT99286.1"/>
    <property type="molecule type" value="Genomic_DNA"/>
</dbReference>
<evidence type="ECO:0000256" key="1">
    <source>
        <dbReference type="SAM" id="MobiDB-lite"/>
    </source>
</evidence>
<proteinExistence type="predicted"/>
<dbReference type="GO" id="GO:0008270">
    <property type="term" value="F:zinc ion binding"/>
    <property type="evidence" value="ECO:0007669"/>
    <property type="project" value="InterPro"/>
</dbReference>
<dbReference type="GO" id="GO:0003676">
    <property type="term" value="F:nucleic acid binding"/>
    <property type="evidence" value="ECO:0007669"/>
    <property type="project" value="InterPro"/>
</dbReference>
<dbReference type="GO" id="GO:0004519">
    <property type="term" value="F:endonuclease activity"/>
    <property type="evidence" value="ECO:0007669"/>
    <property type="project" value="InterPro"/>
</dbReference>
<sequence length="157" mass="17885">MFSTNKSKEYREKWIQMGKSIPICINSGCNKEVAIRHWSAQGDPSIKTECGSCSNARIKGKIIEGITFHKKNYCENKDNILGFKCPMDESRYAEFPSDIYDMDHVDGNHHNNTLENLITICKVCHARKGRESGDFNSQKQSSRIHKKEPVPVPVPEI</sequence>
<protein>
    <recommendedName>
        <fullName evidence="2">HNH domain-containing protein</fullName>
    </recommendedName>
</protein>
<dbReference type="InterPro" id="IPR002711">
    <property type="entry name" value="HNH"/>
</dbReference>
<name>A0A6C0J3T1_9ZZZZ</name>
<dbReference type="AlphaFoldDB" id="A0A6C0J3T1"/>